<dbReference type="SUPFAM" id="SSF55347">
    <property type="entry name" value="Glyceraldehyde-3-phosphate dehydrogenase-like, C-terminal domain"/>
    <property type="match status" value="1"/>
</dbReference>
<organism evidence="4 5">
    <name type="scientific">Thalassospira profundimaris</name>
    <dbReference type="NCBI Taxonomy" id="502049"/>
    <lineage>
        <taxon>Bacteria</taxon>
        <taxon>Pseudomonadati</taxon>
        <taxon>Pseudomonadota</taxon>
        <taxon>Alphaproteobacteria</taxon>
        <taxon>Rhodospirillales</taxon>
        <taxon>Thalassospiraceae</taxon>
        <taxon>Thalassospira</taxon>
    </lineage>
</organism>
<sequence length="377" mass="40997">MNSIGIGLIGTGFMGKAHALAYRSAKAVMGGDVPDVRLELLCEQPFDKAEKFANQFGFARATDNWRDLLSDPAIDVISITTPNMLHHEMAMAAIAAGKHVYCEKPLALTLDQARDMRDAAAKAGVKTMVGYNYIHNPAFTHACRLIKSGAIGRVVHFRGWVDEDYQADPNLAWTWRSTLADAGLGALGDMGCHLVSMAYGLLGPIDNLVGDMQTVHQTRPLADGTGDGTVENEDTATALVRFASGVQGSISTSRSAWGRKSRLAWEVHGTEGMICYDQERMNELQLYQNSGNPAEQGFKTILTSPHHAPYGNFCPAAGHQLGFNDLKVIECATFLSALAKGEDAYPNFNDAFEFEKVIHAVATSAREDRRVKLADFD</sequence>
<feature type="domain" description="GFO/IDH/MocA-like oxidoreductase" evidence="3">
    <location>
        <begin position="140"/>
        <end position="274"/>
    </location>
</feature>
<evidence type="ECO:0000313" key="5">
    <source>
        <dbReference type="Proteomes" id="UP000252517"/>
    </source>
</evidence>
<keyword evidence="1" id="KW-0560">Oxidoreductase</keyword>
<comment type="caution">
    <text evidence="4">The sequence shown here is derived from an EMBL/GenBank/DDBJ whole genome shotgun (WGS) entry which is preliminary data.</text>
</comment>
<dbReference type="InterPro" id="IPR000683">
    <property type="entry name" value="Gfo/Idh/MocA-like_OxRdtase_N"/>
</dbReference>
<dbReference type="Gene3D" id="3.40.50.720">
    <property type="entry name" value="NAD(P)-binding Rossmann-like Domain"/>
    <property type="match status" value="1"/>
</dbReference>
<dbReference type="Gene3D" id="3.30.360.10">
    <property type="entry name" value="Dihydrodipicolinate Reductase, domain 2"/>
    <property type="match status" value="1"/>
</dbReference>
<protein>
    <submittedName>
        <fullName evidence="4">Myo-inositol 2-dehydrogenase</fullName>
    </submittedName>
</protein>
<dbReference type="Pfam" id="PF22725">
    <property type="entry name" value="GFO_IDH_MocA_C3"/>
    <property type="match status" value="1"/>
</dbReference>
<dbReference type="PANTHER" id="PTHR43818:SF11">
    <property type="entry name" value="BCDNA.GH03377"/>
    <property type="match status" value="1"/>
</dbReference>
<dbReference type="PANTHER" id="PTHR43818">
    <property type="entry name" value="BCDNA.GH03377"/>
    <property type="match status" value="1"/>
</dbReference>
<dbReference type="InterPro" id="IPR036291">
    <property type="entry name" value="NAD(P)-bd_dom_sf"/>
</dbReference>
<name>A0A367XAH1_9PROT</name>
<accession>A0A367XAH1</accession>
<evidence type="ECO:0000259" key="2">
    <source>
        <dbReference type="Pfam" id="PF01408"/>
    </source>
</evidence>
<dbReference type="RefSeq" id="WP_114088406.1">
    <property type="nucleotide sequence ID" value="NZ_JPWH01000007.1"/>
</dbReference>
<evidence type="ECO:0000259" key="3">
    <source>
        <dbReference type="Pfam" id="PF22725"/>
    </source>
</evidence>
<dbReference type="GO" id="GO:0016491">
    <property type="term" value="F:oxidoreductase activity"/>
    <property type="evidence" value="ECO:0007669"/>
    <property type="project" value="UniProtKB-KW"/>
</dbReference>
<dbReference type="GO" id="GO:0000166">
    <property type="term" value="F:nucleotide binding"/>
    <property type="evidence" value="ECO:0007669"/>
    <property type="project" value="InterPro"/>
</dbReference>
<feature type="domain" description="Gfo/Idh/MocA-like oxidoreductase N-terminal" evidence="2">
    <location>
        <begin position="5"/>
        <end position="131"/>
    </location>
</feature>
<dbReference type="SUPFAM" id="SSF51735">
    <property type="entry name" value="NAD(P)-binding Rossmann-fold domains"/>
    <property type="match status" value="1"/>
</dbReference>
<dbReference type="AlphaFoldDB" id="A0A367XAH1"/>
<dbReference type="Proteomes" id="UP000252517">
    <property type="component" value="Unassembled WGS sequence"/>
</dbReference>
<dbReference type="InterPro" id="IPR055170">
    <property type="entry name" value="GFO_IDH_MocA-like_dom"/>
</dbReference>
<dbReference type="OrthoDB" id="9801953at2"/>
<dbReference type="EMBL" id="JPWH01000007">
    <property type="protein sequence ID" value="RCK50666.1"/>
    <property type="molecule type" value="Genomic_DNA"/>
</dbReference>
<reference evidence="4 5" key="1">
    <citation type="submission" date="2014-07" db="EMBL/GenBank/DDBJ databases">
        <title>Draft genome sequence of Thalassospira profundimaris S25-3-2.</title>
        <authorList>
            <person name="Lai Q."/>
            <person name="Shao Z."/>
        </authorList>
    </citation>
    <scope>NUCLEOTIDE SEQUENCE [LARGE SCALE GENOMIC DNA]</scope>
    <source>
        <strain evidence="4 5">S25-3-2</strain>
    </source>
</reference>
<evidence type="ECO:0000256" key="1">
    <source>
        <dbReference type="ARBA" id="ARBA00023002"/>
    </source>
</evidence>
<proteinExistence type="predicted"/>
<dbReference type="Pfam" id="PF01408">
    <property type="entry name" value="GFO_IDH_MocA"/>
    <property type="match status" value="1"/>
</dbReference>
<evidence type="ECO:0000313" key="4">
    <source>
        <dbReference type="EMBL" id="RCK50666.1"/>
    </source>
</evidence>
<dbReference type="InterPro" id="IPR050463">
    <property type="entry name" value="Gfo/Idh/MocA_oxidrdct_glycsds"/>
</dbReference>
<gene>
    <name evidence="4" type="ORF">TH25_10285</name>
</gene>